<protein>
    <submittedName>
        <fullName evidence="1">Uncharacterized protein</fullName>
    </submittedName>
</protein>
<comment type="caution">
    <text evidence="1">The sequence shown here is derived from an EMBL/GenBank/DDBJ whole genome shotgun (WGS) entry which is preliminary data.</text>
</comment>
<accession>A0ACB8UA37</accession>
<dbReference type="EMBL" id="MU274906">
    <property type="protein sequence ID" value="KAI0091217.1"/>
    <property type="molecule type" value="Genomic_DNA"/>
</dbReference>
<organism evidence="1 2">
    <name type="scientific">Irpex rosettiformis</name>
    <dbReference type="NCBI Taxonomy" id="378272"/>
    <lineage>
        <taxon>Eukaryota</taxon>
        <taxon>Fungi</taxon>
        <taxon>Dikarya</taxon>
        <taxon>Basidiomycota</taxon>
        <taxon>Agaricomycotina</taxon>
        <taxon>Agaricomycetes</taxon>
        <taxon>Polyporales</taxon>
        <taxon>Irpicaceae</taxon>
        <taxon>Irpex</taxon>
    </lineage>
</organism>
<evidence type="ECO:0000313" key="2">
    <source>
        <dbReference type="Proteomes" id="UP001055072"/>
    </source>
</evidence>
<name>A0ACB8UA37_9APHY</name>
<proteinExistence type="predicted"/>
<reference evidence="1" key="1">
    <citation type="journal article" date="2021" name="Environ. Microbiol.">
        <title>Gene family expansions and transcriptome signatures uncover fungal adaptations to wood decay.</title>
        <authorList>
            <person name="Hage H."/>
            <person name="Miyauchi S."/>
            <person name="Viragh M."/>
            <person name="Drula E."/>
            <person name="Min B."/>
            <person name="Chaduli D."/>
            <person name="Navarro D."/>
            <person name="Favel A."/>
            <person name="Norest M."/>
            <person name="Lesage-Meessen L."/>
            <person name="Balint B."/>
            <person name="Merenyi Z."/>
            <person name="de Eugenio L."/>
            <person name="Morin E."/>
            <person name="Martinez A.T."/>
            <person name="Baldrian P."/>
            <person name="Stursova M."/>
            <person name="Martinez M.J."/>
            <person name="Novotny C."/>
            <person name="Magnuson J.K."/>
            <person name="Spatafora J.W."/>
            <person name="Maurice S."/>
            <person name="Pangilinan J."/>
            <person name="Andreopoulos W."/>
            <person name="LaButti K."/>
            <person name="Hundley H."/>
            <person name="Na H."/>
            <person name="Kuo A."/>
            <person name="Barry K."/>
            <person name="Lipzen A."/>
            <person name="Henrissat B."/>
            <person name="Riley R."/>
            <person name="Ahrendt S."/>
            <person name="Nagy L.G."/>
            <person name="Grigoriev I.V."/>
            <person name="Martin F."/>
            <person name="Rosso M.N."/>
        </authorList>
    </citation>
    <scope>NUCLEOTIDE SEQUENCE</scope>
    <source>
        <strain evidence="1">CBS 384.51</strain>
    </source>
</reference>
<sequence>MSTLPPAAAKAAQAALELAVGPLLVTLCLAFMLYGVFMAQLYFYYTHYENDGVRLWSFVGVIGILETVHSALCIHVLYDYFVTHYGNPTEGIFKIVWSAPITVILEILIVTLTTSFYIRRIWYLSEKNILAIVAPILLLCARDAMSLVTLTLLYKYGIWSVFRSHADANRIVEATFSLGLVADVAITGTLMYYLGFNRSGFAVTNKKLHTLVHYTASTGALTVIISAVIVGSVKLETSLLFGGLIEIISKLYANSMLAMLNARNKIRNERGPERSSAAYEFTTSIRSEPYQSEYLRDPRARYDTPSESAYTTTACGIPGYDRASTGAEDALSDVTKMGEYKASLDKQSFQPLSPLPV</sequence>
<gene>
    <name evidence="1" type="ORF">BDY19DRAFT_991788</name>
</gene>
<evidence type="ECO:0000313" key="1">
    <source>
        <dbReference type="EMBL" id="KAI0091217.1"/>
    </source>
</evidence>
<keyword evidence="2" id="KW-1185">Reference proteome</keyword>
<dbReference type="Proteomes" id="UP001055072">
    <property type="component" value="Unassembled WGS sequence"/>
</dbReference>